<proteinExistence type="predicted"/>
<organism evidence="5 6">
    <name type="scientific">Draconibacterium aestuarii</name>
    <dbReference type="NCBI Taxonomy" id="2998507"/>
    <lineage>
        <taxon>Bacteria</taxon>
        <taxon>Pseudomonadati</taxon>
        <taxon>Bacteroidota</taxon>
        <taxon>Bacteroidia</taxon>
        <taxon>Marinilabiliales</taxon>
        <taxon>Prolixibacteraceae</taxon>
        <taxon>Draconibacterium</taxon>
    </lineage>
</organism>
<protein>
    <submittedName>
        <fullName evidence="5">Tetratricopeptide repeat protein</fullName>
    </submittedName>
</protein>
<feature type="chain" id="PRO_5040929279" evidence="4">
    <location>
        <begin position="23"/>
        <end position="255"/>
    </location>
</feature>
<dbReference type="PROSITE" id="PS50005">
    <property type="entry name" value="TPR"/>
    <property type="match status" value="1"/>
</dbReference>
<keyword evidence="1" id="KW-0677">Repeat</keyword>
<dbReference type="SUPFAM" id="SSF48452">
    <property type="entry name" value="TPR-like"/>
    <property type="match status" value="1"/>
</dbReference>
<feature type="signal peptide" evidence="4">
    <location>
        <begin position="1"/>
        <end position="22"/>
    </location>
</feature>
<reference evidence="5" key="1">
    <citation type="submission" date="2022-11" db="EMBL/GenBank/DDBJ databases">
        <title>Marilongibacter aestuarii gen. nov., sp. nov., isolated from tidal flat sediment.</title>
        <authorList>
            <person name="Jiayan W."/>
        </authorList>
    </citation>
    <scope>NUCLEOTIDE SEQUENCE</scope>
    <source>
        <strain evidence="5">Z1-6</strain>
    </source>
</reference>
<dbReference type="PANTHER" id="PTHR44943">
    <property type="entry name" value="CELLULOSE SYNTHASE OPERON PROTEIN C"/>
    <property type="match status" value="1"/>
</dbReference>
<keyword evidence="4" id="KW-0732">Signal</keyword>
<dbReference type="RefSeq" id="WP_343333909.1">
    <property type="nucleotide sequence ID" value="NZ_JAPOHD010000027.1"/>
</dbReference>
<evidence type="ECO:0000256" key="1">
    <source>
        <dbReference type="ARBA" id="ARBA00022737"/>
    </source>
</evidence>
<sequence length="255" mass="28784">MKLSFVLISLILAVTFSLTTLGQETLTGEVGKARDLIMKGQKEEASAILTKIMESQPDNRQAVQFWLMANMKRTPEGELYAIKQLDSLLVFYPKNTGIIFFKSFILIEHGKNEEGIECINQLIELQPDSSLNYILKGQALSAMQKYEGAFKAFDKATTLDASRFDLWGMKAAVLAKLKHFDEAIIAINKGIDLAPDFPSNIYNRACIYCLMGDKTNALTDLKTAVEKMPRLKQHARKDEDFKGLWTDEEFLNITE</sequence>
<comment type="caution">
    <text evidence="5">The sequence shown here is derived from an EMBL/GenBank/DDBJ whole genome shotgun (WGS) entry which is preliminary data.</text>
</comment>
<evidence type="ECO:0000256" key="3">
    <source>
        <dbReference type="PROSITE-ProRule" id="PRU00339"/>
    </source>
</evidence>
<dbReference type="EMBL" id="JAPOHD010000027">
    <property type="protein sequence ID" value="MCY1721580.1"/>
    <property type="molecule type" value="Genomic_DNA"/>
</dbReference>
<dbReference type="InterPro" id="IPR051685">
    <property type="entry name" value="Ycf3/AcsC/BcsC/TPR_MFPF"/>
</dbReference>
<evidence type="ECO:0000256" key="4">
    <source>
        <dbReference type="SAM" id="SignalP"/>
    </source>
</evidence>
<evidence type="ECO:0000313" key="6">
    <source>
        <dbReference type="Proteomes" id="UP001145087"/>
    </source>
</evidence>
<dbReference type="NCBIfam" id="NF047558">
    <property type="entry name" value="TPR_END_plus"/>
    <property type="match status" value="1"/>
</dbReference>
<dbReference type="Proteomes" id="UP001145087">
    <property type="component" value="Unassembled WGS sequence"/>
</dbReference>
<dbReference type="PANTHER" id="PTHR44943:SF8">
    <property type="entry name" value="TPR REPEAT-CONTAINING PROTEIN MJ0263"/>
    <property type="match status" value="1"/>
</dbReference>
<dbReference type="AlphaFoldDB" id="A0A9X3FEJ0"/>
<name>A0A9X3FEJ0_9BACT</name>
<keyword evidence="2 3" id="KW-0802">TPR repeat</keyword>
<dbReference type="InterPro" id="IPR011990">
    <property type="entry name" value="TPR-like_helical_dom_sf"/>
</dbReference>
<evidence type="ECO:0000256" key="2">
    <source>
        <dbReference type="ARBA" id="ARBA00022803"/>
    </source>
</evidence>
<accession>A0A9X3FEJ0</accession>
<evidence type="ECO:0000313" key="5">
    <source>
        <dbReference type="EMBL" id="MCY1721580.1"/>
    </source>
</evidence>
<dbReference type="InterPro" id="IPR019734">
    <property type="entry name" value="TPR_rpt"/>
</dbReference>
<dbReference type="SMART" id="SM00028">
    <property type="entry name" value="TPR"/>
    <property type="match status" value="4"/>
</dbReference>
<keyword evidence="6" id="KW-1185">Reference proteome</keyword>
<feature type="repeat" description="TPR" evidence="3">
    <location>
        <begin position="130"/>
        <end position="163"/>
    </location>
</feature>
<dbReference type="Gene3D" id="1.25.40.10">
    <property type="entry name" value="Tetratricopeptide repeat domain"/>
    <property type="match status" value="1"/>
</dbReference>
<gene>
    <name evidence="5" type="ORF">OU798_14585</name>
</gene>
<dbReference type="Pfam" id="PF13181">
    <property type="entry name" value="TPR_8"/>
    <property type="match status" value="2"/>
</dbReference>